<evidence type="ECO:0000313" key="2">
    <source>
        <dbReference type="EMBL" id="SDM05750.1"/>
    </source>
</evidence>
<dbReference type="EMBL" id="FNHM01000001">
    <property type="protein sequence ID" value="SDM05750.1"/>
    <property type="molecule type" value="Genomic_DNA"/>
</dbReference>
<feature type="transmembrane region" description="Helical" evidence="1">
    <location>
        <begin position="88"/>
        <end position="109"/>
    </location>
</feature>
<feature type="transmembrane region" description="Helical" evidence="1">
    <location>
        <begin position="6"/>
        <end position="27"/>
    </location>
</feature>
<dbReference type="AlphaFoldDB" id="A0AB37ZF74"/>
<gene>
    <name evidence="2" type="ORF">SAMN05444505_101554</name>
</gene>
<dbReference type="Proteomes" id="UP000183853">
    <property type="component" value="Unassembled WGS sequence"/>
</dbReference>
<dbReference type="RefSeq" id="WP_046718994.1">
    <property type="nucleotide sequence ID" value="NZ_FNHM01000001.1"/>
</dbReference>
<keyword evidence="1" id="KW-0812">Transmembrane</keyword>
<proteinExistence type="predicted"/>
<reference evidence="2 3" key="1">
    <citation type="submission" date="2016-10" db="EMBL/GenBank/DDBJ databases">
        <authorList>
            <person name="Varghese N."/>
            <person name="Submissions S."/>
        </authorList>
    </citation>
    <scope>NUCLEOTIDE SEQUENCE [LARGE SCALE GENOMIC DNA]</scope>
    <source>
        <strain evidence="2 3">BS2122</strain>
    </source>
</reference>
<comment type="caution">
    <text evidence="2">The sequence shown here is derived from an EMBL/GenBank/DDBJ whole genome shotgun (WGS) entry which is preliminary data.</text>
</comment>
<protein>
    <submittedName>
        <fullName evidence="2">Uncharacterized protein</fullName>
    </submittedName>
</protein>
<keyword evidence="1" id="KW-1133">Transmembrane helix</keyword>
<evidence type="ECO:0000256" key="1">
    <source>
        <dbReference type="SAM" id="Phobius"/>
    </source>
</evidence>
<keyword evidence="1" id="KW-0472">Membrane</keyword>
<name>A0AB37ZF74_PSESX</name>
<accession>A0AB37ZF74</accession>
<organism evidence="2 3">
    <name type="scientific">Pseudomonas syringae</name>
    <dbReference type="NCBI Taxonomy" id="317"/>
    <lineage>
        <taxon>Bacteria</taxon>
        <taxon>Pseudomonadati</taxon>
        <taxon>Pseudomonadota</taxon>
        <taxon>Gammaproteobacteria</taxon>
        <taxon>Pseudomonadales</taxon>
        <taxon>Pseudomonadaceae</taxon>
        <taxon>Pseudomonas</taxon>
    </lineage>
</organism>
<sequence>MEQFLLLMLVVLAPPFFGVGLVALVMGKGEWKNSRWRSILTLHPEDGLVHQGLLWVSIVIPFLYFLILGMAAWHGYNISIDAEGFKKFIEISVLPLATLSISLPLAGLVSKLHSTQQTAVQIAVVSRKNNFDAFYSHRKELFSYFAQIGTVTYLGCLVAEYKIHPNIHQAFFSGDPKNGIPEPREQAFESVRSDLDFILKLLRAVVARNDEKAFDYYLSACNSILSVAKRLGVAEVSIGMVEKGASFSVQYDDTGLTPVATVGKTTVEILASVRYLRNFFNNLCTFASSKPHDAAEQYHHLLYGGSELLSRKTLTIESIQATEIQKILNDESFKRFLDGRS</sequence>
<evidence type="ECO:0000313" key="3">
    <source>
        <dbReference type="Proteomes" id="UP000183853"/>
    </source>
</evidence>
<feature type="transmembrane region" description="Helical" evidence="1">
    <location>
        <begin position="48"/>
        <end position="76"/>
    </location>
</feature>